<gene>
    <name evidence="4" type="ORF">JIG36_01075</name>
</gene>
<evidence type="ECO:0000313" key="4">
    <source>
        <dbReference type="EMBL" id="MBM2614146.1"/>
    </source>
</evidence>
<dbReference type="InterPro" id="IPR005674">
    <property type="entry name" value="CocE/Ser_esterase"/>
</dbReference>
<dbReference type="InterPro" id="IPR029058">
    <property type="entry name" value="AB_hydrolase_fold"/>
</dbReference>
<reference evidence="4 5" key="1">
    <citation type="submission" date="2021-01" db="EMBL/GenBank/DDBJ databases">
        <title>Actinoplanes sp. nov. LDG1-06 isolated from lichen.</title>
        <authorList>
            <person name="Saeng-In P."/>
            <person name="Phongsopitanun W."/>
            <person name="Kanchanasin P."/>
            <person name="Yuki M."/>
            <person name="Kudo T."/>
            <person name="Ohkuma M."/>
            <person name="Tanasupawat S."/>
        </authorList>
    </citation>
    <scope>NUCLEOTIDE SEQUENCE [LARGE SCALE GENOMIC DNA]</scope>
    <source>
        <strain evidence="4 5">LDG1-06</strain>
    </source>
</reference>
<dbReference type="GO" id="GO:0016787">
    <property type="term" value="F:hydrolase activity"/>
    <property type="evidence" value="ECO:0007669"/>
    <property type="project" value="UniProtKB-KW"/>
</dbReference>
<keyword evidence="1 4" id="KW-0378">Hydrolase</keyword>
<dbReference type="SMART" id="SM00939">
    <property type="entry name" value="PepX_C"/>
    <property type="match status" value="1"/>
</dbReference>
<dbReference type="Pfam" id="PF08530">
    <property type="entry name" value="PepX_C"/>
    <property type="match status" value="1"/>
</dbReference>
<dbReference type="InterPro" id="IPR000383">
    <property type="entry name" value="Xaa-Pro-like_dom"/>
</dbReference>
<dbReference type="Gene3D" id="2.60.120.260">
    <property type="entry name" value="Galactose-binding domain-like"/>
    <property type="match status" value="1"/>
</dbReference>
<proteinExistence type="predicted"/>
<feature type="domain" description="Xaa-Pro dipeptidyl-peptidase C-terminal" evidence="3">
    <location>
        <begin position="311"/>
        <end position="593"/>
    </location>
</feature>
<feature type="compositionally biased region" description="Basic and acidic residues" evidence="2">
    <location>
        <begin position="397"/>
        <end position="408"/>
    </location>
</feature>
<accession>A0ABS2A2T7</accession>
<evidence type="ECO:0000256" key="1">
    <source>
        <dbReference type="ARBA" id="ARBA00022801"/>
    </source>
</evidence>
<dbReference type="SUPFAM" id="SSF49785">
    <property type="entry name" value="Galactose-binding domain-like"/>
    <property type="match status" value="1"/>
</dbReference>
<dbReference type="InterPro" id="IPR013736">
    <property type="entry name" value="Xaa-Pro_dipept_C"/>
</dbReference>
<keyword evidence="5" id="KW-1185">Reference proteome</keyword>
<name>A0ABS2A2T7_9ACTN</name>
<evidence type="ECO:0000313" key="5">
    <source>
        <dbReference type="Proteomes" id="UP000632138"/>
    </source>
</evidence>
<dbReference type="InterPro" id="IPR050585">
    <property type="entry name" value="Xaa-Pro_dipeptidyl-ppase/CocE"/>
</dbReference>
<evidence type="ECO:0000259" key="3">
    <source>
        <dbReference type="SMART" id="SM00939"/>
    </source>
</evidence>
<feature type="region of interest" description="Disordered" evidence="2">
    <location>
        <begin position="378"/>
        <end position="451"/>
    </location>
</feature>
<comment type="caution">
    <text evidence="4">The sequence shown here is derived from an EMBL/GenBank/DDBJ whole genome shotgun (WGS) entry which is preliminary data.</text>
</comment>
<feature type="compositionally biased region" description="Polar residues" evidence="2">
    <location>
        <begin position="381"/>
        <end position="394"/>
    </location>
</feature>
<dbReference type="RefSeq" id="WP_203374064.1">
    <property type="nucleotide sequence ID" value="NZ_JAENHP010000001.1"/>
</dbReference>
<dbReference type="SUPFAM" id="SSF53474">
    <property type="entry name" value="alpha/beta-Hydrolases"/>
    <property type="match status" value="1"/>
</dbReference>
<dbReference type="NCBIfam" id="TIGR00976">
    <property type="entry name" value="CocE_NonD"/>
    <property type="match status" value="2"/>
</dbReference>
<dbReference type="PANTHER" id="PTHR43056">
    <property type="entry name" value="PEPTIDASE S9 PROLYL OLIGOPEPTIDASE"/>
    <property type="match status" value="1"/>
</dbReference>
<dbReference type="Pfam" id="PF02129">
    <property type="entry name" value="Peptidase_S15"/>
    <property type="match status" value="1"/>
</dbReference>
<dbReference type="InterPro" id="IPR008979">
    <property type="entry name" value="Galactose-bd-like_sf"/>
</dbReference>
<dbReference type="PANTHER" id="PTHR43056:SF10">
    <property type="entry name" value="COCE_NOND FAMILY, PUTATIVE (AFU_ORTHOLOGUE AFUA_7G00600)-RELATED"/>
    <property type="match status" value="1"/>
</dbReference>
<dbReference type="Gene3D" id="1.10.3020.10">
    <property type="entry name" value="alpha-amino acid ester hydrolase ( Helical cap domain)"/>
    <property type="match status" value="1"/>
</dbReference>
<evidence type="ECO:0000256" key="2">
    <source>
        <dbReference type="SAM" id="MobiDB-lite"/>
    </source>
</evidence>
<dbReference type="EMBL" id="JAENHP010000001">
    <property type="protein sequence ID" value="MBM2614146.1"/>
    <property type="molecule type" value="Genomic_DNA"/>
</dbReference>
<organism evidence="4 5">
    <name type="scientific">Paractinoplanes ovalisporus</name>
    <dbReference type="NCBI Taxonomy" id="2810368"/>
    <lineage>
        <taxon>Bacteria</taxon>
        <taxon>Bacillati</taxon>
        <taxon>Actinomycetota</taxon>
        <taxon>Actinomycetes</taxon>
        <taxon>Micromonosporales</taxon>
        <taxon>Micromonosporaceae</taxon>
        <taxon>Paractinoplanes</taxon>
    </lineage>
</organism>
<protein>
    <submittedName>
        <fullName evidence="4">CocE/NonD family hydrolase</fullName>
    </submittedName>
</protein>
<dbReference type="Proteomes" id="UP000632138">
    <property type="component" value="Unassembled WGS sequence"/>
</dbReference>
<dbReference type="Gene3D" id="3.40.50.1820">
    <property type="entry name" value="alpha/beta hydrolase"/>
    <property type="match status" value="1"/>
</dbReference>
<sequence>MARFTRVAGLIADVALGLPTKAVPYEVRRNVAVPMLDGVTLMADHYRPTGHDDPLPVVLVRLPYGKAGAFAHMFAAPLARRGFQVFIQATRGTFGSGGQFRPFTSERDDGLATIDWLRKQSWCDGRVAMAGGSYFGHTQWAVAPYADPPLTCVSPHITSANMTNRLFYEHGVPQIHTALSWSAQIGRQEQPGLLGGLPDPRVKTRVRRGLGRLPLQAVDVEAAGAPVPFWRDFVAHAEPGDDFWSQADHDGADLTRMPPVSTVTGWWDLFLAGNLADYTALRAAGNPARLVVGPWLHGEPGELRMVAQTDAVWLEHHLNGGPAPSGAPVRVHLQQANRWLDFENWPPEGVRETMLNLGFGGGLTSSLEEPEKLDRLEKLEPQTQETGKLEPQTQETGKLEPEKPETEKRKRLQAPGKDAEVSRFTYDPARPTPTVGGPLLQPPGKQADNRRVEERDDVLVFTGPVLDGDLDVVGPVSATIHVRTSIPYADVFVRLCDVDPKGVSRNVVDGIQRLDPRTAAAPGPDGIRAVHVELFPTAYRFKRGHRLRVQVAGGAFPRYARNMGTAEPFGSAVEGRSCDFEIFHGGDHASLLVVPVL</sequence>